<evidence type="ECO:0000313" key="1">
    <source>
        <dbReference type="EMBL" id="SCL96375.1"/>
    </source>
</evidence>
<accession>A0AAX2CIK6</accession>
<comment type="caution">
    <text evidence="1">The sequence shown here is derived from an EMBL/GenBank/DDBJ whole genome shotgun (WGS) entry which is preliminary data.</text>
</comment>
<dbReference type="EMBL" id="FMIK01000034">
    <property type="protein sequence ID" value="SCL96375.1"/>
    <property type="molecule type" value="Genomic_DNA"/>
</dbReference>
<proteinExistence type="predicted"/>
<dbReference type="AlphaFoldDB" id="A0AAX2CIK6"/>
<gene>
    <name evidence="1" type="ORF">BCB44BAC_02746</name>
</gene>
<dbReference type="Proteomes" id="UP000242164">
    <property type="component" value="Unassembled WGS sequence"/>
</dbReference>
<name>A0AAX2CIK6_9BACI</name>
<reference evidence="1 2" key="1">
    <citation type="submission" date="2016-08" db="EMBL/GenBank/DDBJ databases">
        <authorList>
            <person name="Loux V."/>
            <person name="Rue O."/>
        </authorList>
    </citation>
    <scope>NUCLEOTIDE SEQUENCE [LARGE SCALE GENOMIC DNA]</scope>
    <source>
        <strain evidence="1 2">AFSSA_08CEB44bac</strain>
    </source>
</reference>
<protein>
    <submittedName>
        <fullName evidence="1">Uncharacterized protein</fullName>
    </submittedName>
</protein>
<organism evidence="1 2">
    <name type="scientific">Bacillus cytotoxicus</name>
    <dbReference type="NCBI Taxonomy" id="580165"/>
    <lineage>
        <taxon>Bacteria</taxon>
        <taxon>Bacillati</taxon>
        <taxon>Bacillota</taxon>
        <taxon>Bacilli</taxon>
        <taxon>Bacillales</taxon>
        <taxon>Bacillaceae</taxon>
        <taxon>Bacillus</taxon>
        <taxon>Bacillus cereus group</taxon>
    </lineage>
</organism>
<evidence type="ECO:0000313" key="2">
    <source>
        <dbReference type="Proteomes" id="UP000242164"/>
    </source>
</evidence>
<sequence length="58" mass="7019">MINEYEFLMFAKQKQEKERTQAKVLKLVSNNSNKNKVINLFERRRNSRKLNPRCVECC</sequence>